<dbReference type="GO" id="GO:0015074">
    <property type="term" value="P:DNA integration"/>
    <property type="evidence" value="ECO:0007669"/>
    <property type="project" value="UniProtKB-KW"/>
</dbReference>
<evidence type="ECO:0000256" key="1">
    <source>
        <dbReference type="ARBA" id="ARBA00008857"/>
    </source>
</evidence>
<dbReference type="KEGG" id="hyl:LPB072_11110"/>
<dbReference type="Pfam" id="PF12482">
    <property type="entry name" value="DUF3701"/>
    <property type="match status" value="1"/>
</dbReference>
<dbReference type="PROSITE" id="PS51900">
    <property type="entry name" value="CB"/>
    <property type="match status" value="1"/>
</dbReference>
<evidence type="ECO:0000256" key="2">
    <source>
        <dbReference type="ARBA" id="ARBA00022908"/>
    </source>
</evidence>
<organism evidence="8 11">
    <name type="scientific">Hydrogenophaga crassostreae</name>
    <dbReference type="NCBI Taxonomy" id="1763535"/>
    <lineage>
        <taxon>Bacteria</taxon>
        <taxon>Pseudomonadati</taxon>
        <taxon>Pseudomonadota</taxon>
        <taxon>Betaproteobacteria</taxon>
        <taxon>Burkholderiales</taxon>
        <taxon>Comamonadaceae</taxon>
        <taxon>Hydrogenophaga</taxon>
    </lineage>
</organism>
<gene>
    <name evidence="8" type="ORF">LPB072_11110</name>
    <name evidence="9" type="ORF">LPB72_09725</name>
</gene>
<dbReference type="GO" id="GO:0006310">
    <property type="term" value="P:DNA recombination"/>
    <property type="evidence" value="ECO:0007669"/>
    <property type="project" value="UniProtKB-KW"/>
</dbReference>
<protein>
    <recommendedName>
        <fullName evidence="12">Integrase</fullName>
    </recommendedName>
</protein>
<accession>A0A167HQR9</accession>
<dbReference type="EMBL" id="CP017476">
    <property type="protein sequence ID" value="AOW13322.1"/>
    <property type="molecule type" value="Genomic_DNA"/>
</dbReference>
<dbReference type="InterPro" id="IPR044068">
    <property type="entry name" value="CB"/>
</dbReference>
<feature type="domain" description="Tyr recombinase" evidence="6">
    <location>
        <begin position="415"/>
        <end position="638"/>
    </location>
</feature>
<keyword evidence="2" id="KW-0229">DNA integration</keyword>
<dbReference type="RefSeq" id="WP_066089528.1">
    <property type="nucleotide sequence ID" value="NZ_CP017476.1"/>
</dbReference>
<evidence type="ECO:0000313" key="11">
    <source>
        <dbReference type="Proteomes" id="UP000185680"/>
    </source>
</evidence>
<reference evidence="8 11" key="2">
    <citation type="submission" date="2016-10" db="EMBL/GenBank/DDBJ databases">
        <title>Hydorgenophaga sp. LPB0072 isolated from gastropod.</title>
        <authorList>
            <person name="Kim E."/>
            <person name="Yi H."/>
        </authorList>
    </citation>
    <scope>NUCLEOTIDE SEQUENCE [LARGE SCALE GENOMIC DNA]</scope>
    <source>
        <strain evidence="8 11">LPB0072</strain>
    </source>
</reference>
<dbReference type="Proteomes" id="UP000185680">
    <property type="component" value="Chromosome"/>
</dbReference>
<dbReference type="InterPro" id="IPR013762">
    <property type="entry name" value="Integrase-like_cat_sf"/>
</dbReference>
<dbReference type="Gene3D" id="1.10.150.130">
    <property type="match status" value="1"/>
</dbReference>
<evidence type="ECO:0000256" key="4">
    <source>
        <dbReference type="ARBA" id="ARBA00023172"/>
    </source>
</evidence>
<evidence type="ECO:0000313" key="10">
    <source>
        <dbReference type="Proteomes" id="UP000185657"/>
    </source>
</evidence>
<dbReference type="PROSITE" id="PS51898">
    <property type="entry name" value="TYR_RECOMBINASE"/>
    <property type="match status" value="1"/>
</dbReference>
<dbReference type="InterPro" id="IPR022169">
    <property type="entry name" value="DUF3701"/>
</dbReference>
<keyword evidence="3 5" id="KW-0238">DNA-binding</keyword>
<dbReference type="InterPro" id="IPR011010">
    <property type="entry name" value="DNA_brk_join_enz"/>
</dbReference>
<dbReference type="SUPFAM" id="SSF56349">
    <property type="entry name" value="DNA breaking-rejoining enzymes"/>
    <property type="match status" value="1"/>
</dbReference>
<dbReference type="Proteomes" id="UP000185657">
    <property type="component" value="Unassembled WGS sequence"/>
</dbReference>
<dbReference type="PANTHER" id="PTHR30349:SF64">
    <property type="entry name" value="PROPHAGE INTEGRASE INTD-RELATED"/>
    <property type="match status" value="1"/>
</dbReference>
<reference evidence="9 10" key="1">
    <citation type="submission" date="2016-02" db="EMBL/GenBank/DDBJ databases">
        <title>Draft genome sequence of Hydrogenophaga sp. LPB0072.</title>
        <authorList>
            <person name="Shin S.-K."/>
            <person name="Yi H."/>
        </authorList>
    </citation>
    <scope>NUCLEOTIDE SEQUENCE [LARGE SCALE GENOMIC DNA]</scope>
    <source>
        <strain evidence="9 10">LPB0072</strain>
    </source>
</reference>
<dbReference type="Gene3D" id="1.10.443.10">
    <property type="entry name" value="Intergrase catalytic core"/>
    <property type="match status" value="1"/>
</dbReference>
<evidence type="ECO:0008006" key="12">
    <source>
        <dbReference type="Google" id="ProtNLM"/>
    </source>
</evidence>
<keyword evidence="4" id="KW-0233">DNA recombination</keyword>
<dbReference type="EMBL" id="LVWD01000013">
    <property type="protein sequence ID" value="OAD41603.1"/>
    <property type="molecule type" value="Genomic_DNA"/>
</dbReference>
<evidence type="ECO:0000259" key="7">
    <source>
        <dbReference type="PROSITE" id="PS51900"/>
    </source>
</evidence>
<dbReference type="PANTHER" id="PTHR30349">
    <property type="entry name" value="PHAGE INTEGRASE-RELATED"/>
    <property type="match status" value="1"/>
</dbReference>
<evidence type="ECO:0000313" key="8">
    <source>
        <dbReference type="EMBL" id="AOW13322.1"/>
    </source>
</evidence>
<dbReference type="InterPro" id="IPR050090">
    <property type="entry name" value="Tyrosine_recombinase_XerCD"/>
</dbReference>
<dbReference type="AlphaFoldDB" id="A0A167HQR9"/>
<dbReference type="InterPro" id="IPR010998">
    <property type="entry name" value="Integrase_recombinase_N"/>
</dbReference>
<name>A0A167HQR9_9BURK</name>
<evidence type="ECO:0000259" key="6">
    <source>
        <dbReference type="PROSITE" id="PS51898"/>
    </source>
</evidence>
<evidence type="ECO:0000256" key="3">
    <source>
        <dbReference type="ARBA" id="ARBA00023125"/>
    </source>
</evidence>
<dbReference type="InterPro" id="IPR002104">
    <property type="entry name" value="Integrase_catalytic"/>
</dbReference>
<sequence>MIDFTSAHQRPGRPLGKAVVTREQGLCLHDISLMRAVAQGVDARAAADRYLPEVHADERVIQSYLRRISREAAQLVADMGDVSASEALLKRCDPKPVAQVQVVMPSLEQFAEEEGIEDFSEAEIIALYKERFAEQAKPGVRAVASQQELNLALRGLATVQSKGMTLPQPLDPVLRWFSEGLSAQLRGQGVFVLHDLIQVINTHGKHWYKTFPGVGKDRARRLVGWLVEHEEYLQASVIPRCRWDKQPPTSGGVVSVQTPSPDLIGQALATVGGFSLRADGPNAMAAGSDAEAVSSWLEAMSFKSENTRTAYIRDVHRLMLWAREQGKTLSGLTVSDAAAHARFLGNPPAHWMSALPARRDTLDWKPMRGPLSASSAARALTAIGHLFSFLVETGYLVANPFSHIRKVRPTGPLIDTRRSLTSREVQHLVSVIQGLPEDATKRRLVALLMLLESTGLRIGEVARTWGDLVAAQGAQLDEETDSQTHYLRVVGKGERERFIPLRQAVIDALEAHRRDRRALVQAGLIPDLPQIEEPLISVLEKPVQAALASASGALSPAGLHRLIKAVFKQAADASSETDMRETFEHATCHWLRHTFAHTVLKASGKDLPVTQQLLGHGSISTTGIYIKADMSDRVRAINAMPDPFAKSPTTG</sequence>
<comment type="similarity">
    <text evidence="1">Belongs to the 'phage' integrase family.</text>
</comment>
<feature type="domain" description="Core-binding (CB)" evidence="7">
    <location>
        <begin position="287"/>
        <end position="391"/>
    </location>
</feature>
<evidence type="ECO:0000313" key="9">
    <source>
        <dbReference type="EMBL" id="OAD41603.1"/>
    </source>
</evidence>
<proteinExistence type="inferred from homology"/>
<evidence type="ECO:0000256" key="5">
    <source>
        <dbReference type="PROSITE-ProRule" id="PRU01248"/>
    </source>
</evidence>
<dbReference type="STRING" id="1763535.LPB072_11110"/>
<dbReference type="GO" id="GO:0003677">
    <property type="term" value="F:DNA binding"/>
    <property type="evidence" value="ECO:0007669"/>
    <property type="project" value="UniProtKB-UniRule"/>
</dbReference>
<dbReference type="Pfam" id="PF00589">
    <property type="entry name" value="Phage_integrase"/>
    <property type="match status" value="1"/>
</dbReference>
<keyword evidence="10" id="KW-1185">Reference proteome</keyword>
<dbReference type="OrthoDB" id="8610787at2"/>